<comment type="caution">
    <text evidence="1">The sequence shown here is derived from an EMBL/GenBank/DDBJ whole genome shotgun (WGS) entry which is preliminary data.</text>
</comment>
<dbReference type="Gene3D" id="6.20.120.50">
    <property type="match status" value="1"/>
</dbReference>
<keyword evidence="2" id="KW-1185">Reference proteome</keyword>
<reference evidence="1 2" key="1">
    <citation type="submission" date="2019-08" db="EMBL/GenBank/DDBJ databases">
        <title>In-depth cultivation of the pig gut microbiome towards novel bacterial diversity and tailored functional studies.</title>
        <authorList>
            <person name="Wylensek D."/>
            <person name="Hitch T.C.A."/>
            <person name="Clavel T."/>
        </authorList>
    </citation>
    <scope>NUCLEOTIDE SEQUENCE [LARGE SCALE GENOMIC DNA]</scope>
    <source>
        <strain evidence="1 2">WCA-693-APC-5D-A</strain>
    </source>
</reference>
<dbReference type="GeneID" id="96778257"/>
<dbReference type="Pfam" id="PF11213">
    <property type="entry name" value="DUF3006"/>
    <property type="match status" value="1"/>
</dbReference>
<evidence type="ECO:0000313" key="1">
    <source>
        <dbReference type="EMBL" id="MSU08339.1"/>
    </source>
</evidence>
<dbReference type="EMBL" id="VUNR01000006">
    <property type="protein sequence ID" value="MSU08339.1"/>
    <property type="molecule type" value="Genomic_DNA"/>
</dbReference>
<gene>
    <name evidence="1" type="ORF">FYJ84_04955</name>
</gene>
<dbReference type="InterPro" id="IPR021377">
    <property type="entry name" value="DUF3006"/>
</dbReference>
<dbReference type="RefSeq" id="WP_154406499.1">
    <property type="nucleotide sequence ID" value="NZ_JBGUTX010000091.1"/>
</dbReference>
<sequence length="66" mass="7361">MIAGYIDRIEEDVAVILLNDGDYQLNFPAELLPEDMGEGDYINLSLSQDEEKKQAVLAEALSLMDD</sequence>
<evidence type="ECO:0000313" key="2">
    <source>
        <dbReference type="Proteomes" id="UP000433181"/>
    </source>
</evidence>
<dbReference type="AlphaFoldDB" id="A0A6I2UFA4"/>
<proteinExistence type="predicted"/>
<organism evidence="1 2">
    <name type="scientific">Anaerovibrio slackiae</name>
    <dbReference type="NCBI Taxonomy" id="2652309"/>
    <lineage>
        <taxon>Bacteria</taxon>
        <taxon>Bacillati</taxon>
        <taxon>Bacillota</taxon>
        <taxon>Negativicutes</taxon>
        <taxon>Selenomonadales</taxon>
        <taxon>Selenomonadaceae</taxon>
        <taxon>Anaerovibrio</taxon>
    </lineage>
</organism>
<dbReference type="Proteomes" id="UP000433181">
    <property type="component" value="Unassembled WGS sequence"/>
</dbReference>
<protein>
    <submittedName>
        <fullName evidence="1">DUF3006 domain-containing protein</fullName>
    </submittedName>
</protein>
<accession>A0A6I2UFA4</accession>
<name>A0A6I2UFA4_9FIRM</name>